<dbReference type="EMBL" id="JAGSXH010000187">
    <property type="protein sequence ID" value="MBS2966737.1"/>
    <property type="molecule type" value="Genomic_DNA"/>
</dbReference>
<feature type="transmembrane region" description="Helical" evidence="1">
    <location>
        <begin position="122"/>
        <end position="141"/>
    </location>
</feature>
<feature type="transmembrane region" description="Helical" evidence="1">
    <location>
        <begin position="67"/>
        <end position="87"/>
    </location>
</feature>
<keyword evidence="1" id="KW-0812">Transmembrane</keyword>
<proteinExistence type="predicted"/>
<accession>A0A8J7WVP1</accession>
<dbReference type="Proteomes" id="UP000677913">
    <property type="component" value="Unassembled WGS sequence"/>
</dbReference>
<dbReference type="RefSeq" id="WP_211472102.1">
    <property type="nucleotide sequence ID" value="NZ_JAGSXH010000187.1"/>
</dbReference>
<protein>
    <submittedName>
        <fullName evidence="2">Sugar:proton symporter</fullName>
    </submittedName>
</protein>
<feature type="transmembrane region" description="Helical" evidence="1">
    <location>
        <begin position="92"/>
        <end position="110"/>
    </location>
</feature>
<evidence type="ECO:0000313" key="2">
    <source>
        <dbReference type="EMBL" id="MBS2966737.1"/>
    </source>
</evidence>
<keyword evidence="3" id="KW-1185">Reference proteome</keyword>
<evidence type="ECO:0000313" key="3">
    <source>
        <dbReference type="Proteomes" id="UP000677913"/>
    </source>
</evidence>
<comment type="caution">
    <text evidence="2">The sequence shown here is derived from an EMBL/GenBank/DDBJ whole genome shotgun (WGS) entry which is preliminary data.</text>
</comment>
<dbReference type="AlphaFoldDB" id="A0A8J7WVP1"/>
<keyword evidence="1" id="KW-0472">Membrane</keyword>
<evidence type="ECO:0000256" key="1">
    <source>
        <dbReference type="SAM" id="Phobius"/>
    </source>
</evidence>
<keyword evidence="1" id="KW-1133">Transmembrane helix</keyword>
<sequence length="152" mass="15865">MGTPTVHRTAVPARSRPGIDFGRLLLTLAGCAALIVAAFMDWTRGVTGVDLSNHALVKMEFFAQGDIVKSVGGIAILFGLVALVGVVDRTGWLTRLAGALGIVLFVLLAIEVYRSAQHSMQAGAWLALAGSVVLVLAGFLGREIVEGPAVIE</sequence>
<organism evidence="2 3">
    <name type="scientific">Actinocrinis puniceicyclus</name>
    <dbReference type="NCBI Taxonomy" id="977794"/>
    <lineage>
        <taxon>Bacteria</taxon>
        <taxon>Bacillati</taxon>
        <taxon>Actinomycetota</taxon>
        <taxon>Actinomycetes</taxon>
        <taxon>Catenulisporales</taxon>
        <taxon>Actinospicaceae</taxon>
        <taxon>Actinocrinis</taxon>
    </lineage>
</organism>
<gene>
    <name evidence="2" type="ORF">KGA66_27115</name>
</gene>
<feature type="transmembrane region" description="Helical" evidence="1">
    <location>
        <begin position="21"/>
        <end position="40"/>
    </location>
</feature>
<reference evidence="2" key="1">
    <citation type="submission" date="2021-04" db="EMBL/GenBank/DDBJ databases">
        <title>Genome based classification of Actinospica acidithermotolerans sp. nov., an actinobacterium isolated from an Indonesian hot spring.</title>
        <authorList>
            <person name="Kusuma A.B."/>
            <person name="Putra K.E."/>
            <person name="Nafisah S."/>
            <person name="Loh J."/>
            <person name="Nouioui I."/>
            <person name="Goodfellow M."/>
        </authorList>
    </citation>
    <scope>NUCLEOTIDE SEQUENCE</scope>
    <source>
        <strain evidence="2">DSM 45618</strain>
    </source>
</reference>
<name>A0A8J7WVP1_9ACTN</name>